<proteinExistence type="predicted"/>
<dbReference type="AlphaFoldDB" id="D6PDG4"/>
<accession>D6PDG4</accession>
<name>D6PDG4_9BACT</name>
<evidence type="ECO:0000313" key="1">
    <source>
        <dbReference type="EMBL" id="ADD93765.1"/>
    </source>
</evidence>
<protein>
    <submittedName>
        <fullName evidence="1">Uncharacterized protein</fullName>
    </submittedName>
</protein>
<dbReference type="EMBL" id="GU942996">
    <property type="protein sequence ID" value="ADD93765.1"/>
    <property type="molecule type" value="Genomic_DNA"/>
</dbReference>
<sequence length="221" mass="24740">MVDQVWQGIARTWVWTSRGRGRIDRLALWLGGAASAQHARRFVRIPPTITEDAKVVSGGLPIKHGDGIPQQTQKTPQRGEYMTILDAALVESGLANDWISTVTKSDEITWNVVEGRRPQIHHQKPLRIDGENNRLMVQATGRIVALAHTKLMLETVDEVVELCLENDISQLTVRVPLPPDTQPKIQGAFDRQLSRRHGRREAFLIQHSGSETLVICVVEEA</sequence>
<organism evidence="1">
    <name type="scientific">uncultured marine bacterium MedDCM-OCT-S05-C222</name>
    <dbReference type="NCBI Taxonomy" id="743064"/>
    <lineage>
        <taxon>Bacteria</taxon>
        <taxon>environmental samples</taxon>
    </lineage>
</organism>
<reference evidence="1" key="1">
    <citation type="journal article" date="2010" name="ISME J.">
        <title>Metagenome of the Mediterranean deep chlorophyll maximum studied by direct and fosmid library 454 pyrosequencing.</title>
        <authorList>
            <person name="Ghai R."/>
            <person name="Martin-Cuadrado A.B."/>
            <person name="Molto A.G."/>
            <person name="Heredia I.G."/>
            <person name="Cabrera R."/>
            <person name="Martin J."/>
            <person name="Verdu M."/>
            <person name="Deschamps P."/>
            <person name="Moreira D."/>
            <person name="Lopez-Garcia P."/>
            <person name="Mira A."/>
            <person name="Rodriguez-Valera F."/>
        </authorList>
    </citation>
    <scope>NUCLEOTIDE SEQUENCE</scope>
</reference>